<evidence type="ECO:0000313" key="7">
    <source>
        <dbReference type="EMBL" id="MBW7476383.1"/>
    </source>
</evidence>
<dbReference type="InterPro" id="IPR027417">
    <property type="entry name" value="P-loop_NTPase"/>
</dbReference>
<dbReference type="InterPro" id="IPR008145">
    <property type="entry name" value="GK/Ca_channel_bsu"/>
</dbReference>
<protein>
    <submittedName>
        <fullName evidence="7">Guanylate kinase</fullName>
    </submittedName>
</protein>
<dbReference type="Gene3D" id="3.40.50.300">
    <property type="entry name" value="P-loop containing nucleotide triphosphate hydrolases"/>
    <property type="match status" value="1"/>
</dbReference>
<dbReference type="SMART" id="SM00072">
    <property type="entry name" value="GuKc"/>
    <property type="match status" value="1"/>
</dbReference>
<evidence type="ECO:0000256" key="5">
    <source>
        <dbReference type="ARBA" id="ARBA00048594"/>
    </source>
</evidence>
<dbReference type="EMBL" id="JAHZIJ010000012">
    <property type="protein sequence ID" value="MBW7476383.1"/>
    <property type="molecule type" value="Genomic_DNA"/>
</dbReference>
<dbReference type="PANTHER" id="PTHR23117:SF13">
    <property type="entry name" value="GUANYLATE KINASE"/>
    <property type="match status" value="1"/>
</dbReference>
<comment type="catalytic activity">
    <reaction evidence="5">
        <text>GMP + ATP = GDP + ADP</text>
        <dbReference type="Rhea" id="RHEA:20780"/>
        <dbReference type="ChEBI" id="CHEBI:30616"/>
        <dbReference type="ChEBI" id="CHEBI:58115"/>
        <dbReference type="ChEBI" id="CHEBI:58189"/>
        <dbReference type="ChEBI" id="CHEBI:456216"/>
        <dbReference type="EC" id="2.7.4.8"/>
    </reaction>
</comment>
<keyword evidence="3" id="KW-0808">Transferase</keyword>
<gene>
    <name evidence="7" type="ORF">K0T92_16745</name>
</gene>
<comment type="similarity">
    <text evidence="2">Belongs to the guanylate kinase family.</text>
</comment>
<sequence>MSFKLVVFQGPSGSGKSTLQAILGLPRIITWTSRAPRPGETDGEDYHFATKEQMGLMYEGQKMLEMAEYQGNYYGTSLAAIHSAAERAEPSAIVMEARGARRIKELLQDKALIIGISAAKEECRQRLILRHTSEAELERRLRSYEEEIAGLSHCDIVVHNTDDNRLKAEAIMKLIGQGMVRTADEL</sequence>
<keyword evidence="4 7" id="KW-0418">Kinase</keyword>
<evidence type="ECO:0000313" key="8">
    <source>
        <dbReference type="Proteomes" id="UP000812277"/>
    </source>
</evidence>
<dbReference type="Pfam" id="PF00625">
    <property type="entry name" value="Guanylate_kin"/>
    <property type="match status" value="1"/>
</dbReference>
<accession>A0ABS7D9E4</accession>
<evidence type="ECO:0000256" key="4">
    <source>
        <dbReference type="ARBA" id="ARBA00022777"/>
    </source>
</evidence>
<dbReference type="CDD" id="cd00071">
    <property type="entry name" value="GMPK"/>
    <property type="match status" value="1"/>
</dbReference>
<dbReference type="Gene3D" id="3.30.63.10">
    <property type="entry name" value="Guanylate Kinase phosphate binding domain"/>
    <property type="match status" value="1"/>
</dbReference>
<dbReference type="RefSeq" id="WP_219873618.1">
    <property type="nucleotide sequence ID" value="NZ_JAHZIJ010000012.1"/>
</dbReference>
<reference evidence="7 8" key="1">
    <citation type="submission" date="2021-07" db="EMBL/GenBank/DDBJ databases">
        <title>Paenibacillus radiodurans sp. nov., isolated from the southeastern edge of Tengger Desert.</title>
        <authorList>
            <person name="Zhang G."/>
        </authorList>
    </citation>
    <scope>NUCLEOTIDE SEQUENCE [LARGE SCALE GENOMIC DNA]</scope>
    <source>
        <strain evidence="7 8">DT7-4</strain>
    </source>
</reference>
<name>A0ABS7D9E4_9BACL</name>
<comment type="caution">
    <text evidence="7">The sequence shown here is derived from an EMBL/GenBank/DDBJ whole genome shotgun (WGS) entry which is preliminary data.</text>
</comment>
<evidence type="ECO:0000259" key="6">
    <source>
        <dbReference type="PROSITE" id="PS50052"/>
    </source>
</evidence>
<feature type="domain" description="Guanylate kinase-like" evidence="6">
    <location>
        <begin position="3"/>
        <end position="176"/>
    </location>
</feature>
<evidence type="ECO:0000256" key="2">
    <source>
        <dbReference type="ARBA" id="ARBA00005790"/>
    </source>
</evidence>
<comment type="function">
    <text evidence="1">Essential for recycling GMP and indirectly, cGMP.</text>
</comment>
<keyword evidence="8" id="KW-1185">Reference proteome</keyword>
<dbReference type="PANTHER" id="PTHR23117">
    <property type="entry name" value="GUANYLATE KINASE-RELATED"/>
    <property type="match status" value="1"/>
</dbReference>
<dbReference type="InterPro" id="IPR008144">
    <property type="entry name" value="Guanylate_kin-like_dom"/>
</dbReference>
<evidence type="ECO:0000256" key="3">
    <source>
        <dbReference type="ARBA" id="ARBA00022679"/>
    </source>
</evidence>
<organism evidence="7 8">
    <name type="scientific">Paenibacillus oenotherae</name>
    <dbReference type="NCBI Taxonomy" id="1435645"/>
    <lineage>
        <taxon>Bacteria</taxon>
        <taxon>Bacillati</taxon>
        <taxon>Bacillota</taxon>
        <taxon>Bacilli</taxon>
        <taxon>Bacillales</taxon>
        <taxon>Paenibacillaceae</taxon>
        <taxon>Paenibacillus</taxon>
    </lineage>
</organism>
<dbReference type="SUPFAM" id="SSF52540">
    <property type="entry name" value="P-loop containing nucleoside triphosphate hydrolases"/>
    <property type="match status" value="1"/>
</dbReference>
<dbReference type="PROSITE" id="PS50052">
    <property type="entry name" value="GUANYLATE_KINASE_2"/>
    <property type="match status" value="1"/>
</dbReference>
<proteinExistence type="inferred from homology"/>
<dbReference type="Proteomes" id="UP000812277">
    <property type="component" value="Unassembled WGS sequence"/>
</dbReference>
<dbReference type="GO" id="GO:0016301">
    <property type="term" value="F:kinase activity"/>
    <property type="evidence" value="ECO:0007669"/>
    <property type="project" value="UniProtKB-KW"/>
</dbReference>
<evidence type="ECO:0000256" key="1">
    <source>
        <dbReference type="ARBA" id="ARBA00003531"/>
    </source>
</evidence>